<evidence type="ECO:0000259" key="5">
    <source>
        <dbReference type="PROSITE" id="PS50931"/>
    </source>
</evidence>
<sequence length="152" mass="17023">MQTFPSAHALFVFEAAARCGNFTRAAQDLYVSQPAVSRMLSKMEEHLGVRLFERLNSGMELTEYGKILFAGVTDGLGRIERAIEEIEIRKTGAETVTLSVSTAFATHWLMPRLHQLVKAFPKETLINVLPVRLADEAAPNFPANESNRRSFR</sequence>
<dbReference type="PANTHER" id="PTHR30537">
    <property type="entry name" value="HTH-TYPE TRANSCRIPTIONAL REGULATOR"/>
    <property type="match status" value="1"/>
</dbReference>
<comment type="similarity">
    <text evidence="1">Belongs to the LysR transcriptional regulatory family.</text>
</comment>
<dbReference type="GO" id="GO:0003700">
    <property type="term" value="F:DNA-binding transcription factor activity"/>
    <property type="evidence" value="ECO:0007669"/>
    <property type="project" value="InterPro"/>
</dbReference>
<dbReference type="InterPro" id="IPR036390">
    <property type="entry name" value="WH_DNA-bd_sf"/>
</dbReference>
<keyword evidence="2" id="KW-0805">Transcription regulation</keyword>
<dbReference type="GO" id="GO:0006351">
    <property type="term" value="P:DNA-templated transcription"/>
    <property type="evidence" value="ECO:0007669"/>
    <property type="project" value="TreeGrafter"/>
</dbReference>
<evidence type="ECO:0000256" key="1">
    <source>
        <dbReference type="ARBA" id="ARBA00009437"/>
    </source>
</evidence>
<dbReference type="Proteomes" id="UP000199706">
    <property type="component" value="Unassembled WGS sequence"/>
</dbReference>
<dbReference type="PRINTS" id="PR00039">
    <property type="entry name" value="HTHLYSR"/>
</dbReference>
<dbReference type="EMBL" id="FNCJ01000021">
    <property type="protein sequence ID" value="SDI37374.1"/>
    <property type="molecule type" value="Genomic_DNA"/>
</dbReference>
<dbReference type="FunFam" id="1.10.10.10:FF:000001">
    <property type="entry name" value="LysR family transcriptional regulator"/>
    <property type="match status" value="1"/>
</dbReference>
<evidence type="ECO:0000313" key="7">
    <source>
        <dbReference type="Proteomes" id="UP000199706"/>
    </source>
</evidence>
<proteinExistence type="inferred from homology"/>
<evidence type="ECO:0000313" key="6">
    <source>
        <dbReference type="EMBL" id="SDI37374.1"/>
    </source>
</evidence>
<dbReference type="Pfam" id="PF00126">
    <property type="entry name" value="HTH_1"/>
    <property type="match status" value="1"/>
</dbReference>
<gene>
    <name evidence="6" type="ORF">SAMN05216466_121139</name>
</gene>
<reference evidence="6 7" key="1">
    <citation type="submission" date="2016-10" db="EMBL/GenBank/DDBJ databases">
        <authorList>
            <person name="de Groot N.N."/>
        </authorList>
    </citation>
    <scope>NUCLEOTIDE SEQUENCE [LARGE SCALE GENOMIC DNA]</scope>
    <source>
        <strain evidence="6 7">LMG 2247</strain>
    </source>
</reference>
<accession>A0A1G8K1S6</accession>
<dbReference type="GO" id="GO:0043565">
    <property type="term" value="F:sequence-specific DNA binding"/>
    <property type="evidence" value="ECO:0007669"/>
    <property type="project" value="TreeGrafter"/>
</dbReference>
<evidence type="ECO:0000256" key="3">
    <source>
        <dbReference type="ARBA" id="ARBA00023125"/>
    </source>
</evidence>
<name>A0A1G8K1S6_9BURK</name>
<protein>
    <submittedName>
        <fullName evidence="6">Regulatory helix-turn-helix protein, lysR family</fullName>
    </submittedName>
</protein>
<dbReference type="SUPFAM" id="SSF46785">
    <property type="entry name" value="Winged helix' DNA-binding domain"/>
    <property type="match status" value="1"/>
</dbReference>
<organism evidence="6 7">
    <name type="scientific">Paraburkholderia phenazinium</name>
    <dbReference type="NCBI Taxonomy" id="60549"/>
    <lineage>
        <taxon>Bacteria</taxon>
        <taxon>Pseudomonadati</taxon>
        <taxon>Pseudomonadota</taxon>
        <taxon>Betaproteobacteria</taxon>
        <taxon>Burkholderiales</taxon>
        <taxon>Burkholderiaceae</taxon>
        <taxon>Paraburkholderia</taxon>
    </lineage>
</organism>
<evidence type="ECO:0000256" key="4">
    <source>
        <dbReference type="ARBA" id="ARBA00023163"/>
    </source>
</evidence>
<dbReference type="AlphaFoldDB" id="A0A1G8K1S6"/>
<keyword evidence="4" id="KW-0804">Transcription</keyword>
<evidence type="ECO:0000256" key="2">
    <source>
        <dbReference type="ARBA" id="ARBA00023015"/>
    </source>
</evidence>
<dbReference type="InterPro" id="IPR036388">
    <property type="entry name" value="WH-like_DNA-bd_sf"/>
</dbReference>
<dbReference type="OrthoDB" id="5526340at2"/>
<dbReference type="Gene3D" id="3.40.190.10">
    <property type="entry name" value="Periplasmic binding protein-like II"/>
    <property type="match status" value="1"/>
</dbReference>
<dbReference type="PANTHER" id="PTHR30537:SF74">
    <property type="entry name" value="HTH-TYPE TRANSCRIPTIONAL REGULATOR TRPI"/>
    <property type="match status" value="1"/>
</dbReference>
<dbReference type="Gene3D" id="1.10.10.10">
    <property type="entry name" value="Winged helix-like DNA-binding domain superfamily/Winged helix DNA-binding domain"/>
    <property type="match status" value="1"/>
</dbReference>
<dbReference type="InterPro" id="IPR000847">
    <property type="entry name" value="LysR_HTH_N"/>
</dbReference>
<keyword evidence="3" id="KW-0238">DNA-binding</keyword>
<dbReference type="PROSITE" id="PS50931">
    <property type="entry name" value="HTH_LYSR"/>
    <property type="match status" value="1"/>
</dbReference>
<dbReference type="InterPro" id="IPR058163">
    <property type="entry name" value="LysR-type_TF_proteobact-type"/>
</dbReference>
<feature type="domain" description="HTH lysR-type" evidence="5">
    <location>
        <begin position="5"/>
        <end position="62"/>
    </location>
</feature>